<dbReference type="Gene3D" id="3.10.180.10">
    <property type="entry name" value="2,3-Dihydroxybiphenyl 1,2-Dioxygenase, domain 1"/>
    <property type="match status" value="1"/>
</dbReference>
<organism evidence="2 3">
    <name type="scientific">Roseibium porphyridii</name>
    <dbReference type="NCBI Taxonomy" id="2866279"/>
    <lineage>
        <taxon>Bacteria</taxon>
        <taxon>Pseudomonadati</taxon>
        <taxon>Pseudomonadota</taxon>
        <taxon>Alphaproteobacteria</taxon>
        <taxon>Hyphomicrobiales</taxon>
        <taxon>Stappiaceae</taxon>
        <taxon>Roseibium</taxon>
    </lineage>
</organism>
<dbReference type="RefSeq" id="WP_265679764.1">
    <property type="nucleotide sequence ID" value="NZ_CP120863.1"/>
</dbReference>
<dbReference type="PANTHER" id="PTHR35006:SF1">
    <property type="entry name" value="BLL2941 PROTEIN"/>
    <property type="match status" value="1"/>
</dbReference>
<keyword evidence="3" id="KW-1185">Reference proteome</keyword>
<evidence type="ECO:0000313" key="3">
    <source>
        <dbReference type="Proteomes" id="UP001209803"/>
    </source>
</evidence>
<dbReference type="InterPro" id="IPR004360">
    <property type="entry name" value="Glyas_Fos-R_dOase_dom"/>
</dbReference>
<dbReference type="EMBL" id="CP120863">
    <property type="protein sequence ID" value="WFE90379.1"/>
    <property type="molecule type" value="Genomic_DNA"/>
</dbReference>
<proteinExistence type="predicted"/>
<dbReference type="Proteomes" id="UP001209803">
    <property type="component" value="Chromosome"/>
</dbReference>
<accession>A0ABY8F6H7</accession>
<name>A0ABY8F6H7_9HYPH</name>
<dbReference type="InterPro" id="IPR037523">
    <property type="entry name" value="VOC_core"/>
</dbReference>
<dbReference type="InterPro" id="IPR029068">
    <property type="entry name" value="Glyas_Bleomycin-R_OHBP_Dase"/>
</dbReference>
<gene>
    <name evidence="2" type="ORF">K1718_03230</name>
</gene>
<evidence type="ECO:0000259" key="1">
    <source>
        <dbReference type="PROSITE" id="PS51819"/>
    </source>
</evidence>
<protein>
    <submittedName>
        <fullName evidence="2">VOC family protein</fullName>
    </submittedName>
</protein>
<dbReference type="CDD" id="cd07262">
    <property type="entry name" value="VOC_like"/>
    <property type="match status" value="1"/>
</dbReference>
<dbReference type="PROSITE" id="PS51819">
    <property type="entry name" value="VOC"/>
    <property type="match status" value="1"/>
</dbReference>
<sequence length="127" mass="13543">MLSGVCIGTNDIEAAGIFYDKVLAKLGMQRVLDEPHELGYAGSDGRTTVFVVLPFDEQPATFGNGTQIMFYAPDADGVDAFHATALESGGTDEGAPGPRHYHPDYYGAYVRDLDGNKLNVSVDLAGK</sequence>
<evidence type="ECO:0000313" key="2">
    <source>
        <dbReference type="EMBL" id="WFE90379.1"/>
    </source>
</evidence>
<dbReference type="Pfam" id="PF00903">
    <property type="entry name" value="Glyoxalase"/>
    <property type="match status" value="1"/>
</dbReference>
<feature type="domain" description="VOC" evidence="1">
    <location>
        <begin position="1"/>
        <end position="123"/>
    </location>
</feature>
<dbReference type="PANTHER" id="PTHR35006">
    <property type="entry name" value="GLYOXALASE FAMILY PROTEIN (AFU_ORTHOLOGUE AFUA_5G14830)"/>
    <property type="match status" value="1"/>
</dbReference>
<dbReference type="SUPFAM" id="SSF54593">
    <property type="entry name" value="Glyoxalase/Bleomycin resistance protein/Dihydroxybiphenyl dioxygenase"/>
    <property type="match status" value="1"/>
</dbReference>
<reference evidence="2 3" key="1">
    <citation type="submission" date="2023-03" db="EMBL/GenBank/DDBJ databases">
        <title>Roseibium porphyridii sp. nov. and Roseibium rhodosorbium sp. nov. isolated from marine algae, Porphyridium cruentum and Rhodosorus marinus, respectively.</title>
        <authorList>
            <person name="Lee M.W."/>
            <person name="Choi B.J."/>
            <person name="Lee J.K."/>
            <person name="Choi D.G."/>
            <person name="Baek J.H."/>
            <person name="Bayburt H."/>
            <person name="Kim J.M."/>
            <person name="Han D.M."/>
            <person name="Kim K.H."/>
            <person name="Jeon C.O."/>
        </authorList>
    </citation>
    <scope>NUCLEOTIDE SEQUENCE [LARGE SCALE GENOMIC DNA]</scope>
    <source>
        <strain evidence="2 3">KMA01</strain>
    </source>
</reference>